<evidence type="ECO:0000256" key="2">
    <source>
        <dbReference type="ARBA" id="ARBA00022448"/>
    </source>
</evidence>
<evidence type="ECO:0000256" key="5">
    <source>
        <dbReference type="ARBA" id="ARBA00023242"/>
    </source>
</evidence>
<dbReference type="InterPro" id="IPR016024">
    <property type="entry name" value="ARM-type_fold"/>
</dbReference>
<dbReference type="GO" id="GO:0000055">
    <property type="term" value="P:ribosomal large subunit export from nucleus"/>
    <property type="evidence" value="ECO:0007669"/>
    <property type="project" value="UniProtKB-UniRule"/>
</dbReference>
<dbReference type="SUPFAM" id="SSF48371">
    <property type="entry name" value="ARM repeat"/>
    <property type="match status" value="1"/>
</dbReference>
<gene>
    <name evidence="11" type="ORF">N7532_006935</name>
</gene>
<dbReference type="Pfam" id="PF08158">
    <property type="entry name" value="SDA1_HEAT"/>
    <property type="match status" value="1"/>
</dbReference>
<feature type="domain" description="SDA1 C-terminal" evidence="10">
    <location>
        <begin position="696"/>
        <end position="741"/>
    </location>
</feature>
<proteinExistence type="inferred from homology"/>
<dbReference type="GO" id="GO:0005730">
    <property type="term" value="C:nucleolus"/>
    <property type="evidence" value="ECO:0007669"/>
    <property type="project" value="UniProtKB-SubCell"/>
</dbReference>
<comment type="function">
    <text evidence="6">Required for 60S pre-ribosomal subunits export to the cytoplasm.</text>
</comment>
<dbReference type="GO" id="GO:0015031">
    <property type="term" value="P:protein transport"/>
    <property type="evidence" value="ECO:0007669"/>
    <property type="project" value="UniProtKB-KW"/>
</dbReference>
<evidence type="ECO:0000313" key="11">
    <source>
        <dbReference type="EMBL" id="KAJ5099934.1"/>
    </source>
</evidence>
<dbReference type="OrthoDB" id="2196187at2759"/>
<dbReference type="PANTHER" id="PTHR12730">
    <property type="entry name" value="HSDA/SDA1-RELATED"/>
    <property type="match status" value="1"/>
</dbReference>
<evidence type="ECO:0000256" key="1">
    <source>
        <dbReference type="ARBA" id="ARBA00005783"/>
    </source>
</evidence>
<comment type="similarity">
    <text evidence="1 6">Belongs to the SDA1 family.</text>
</comment>
<dbReference type="RefSeq" id="XP_056475588.1">
    <property type="nucleotide sequence ID" value="XM_056619429.1"/>
</dbReference>
<evidence type="ECO:0000259" key="10">
    <source>
        <dbReference type="Pfam" id="PF21638"/>
    </source>
</evidence>
<protein>
    <recommendedName>
        <fullName evidence="6">Protein SDA1</fullName>
    </recommendedName>
</protein>
<comment type="caution">
    <text evidence="11">The sequence shown here is derived from an EMBL/GenBank/DDBJ whole genome shotgun (WGS) entry which is preliminary data.</text>
</comment>
<dbReference type="GeneID" id="81358408"/>
<dbReference type="InterPro" id="IPR048292">
    <property type="entry name" value="SDA1_C"/>
</dbReference>
<name>A0A9W9FGX8_9EURO</name>
<feature type="compositionally biased region" description="Basic residues" evidence="7">
    <location>
        <begin position="731"/>
        <end position="743"/>
    </location>
</feature>
<reference evidence="11" key="2">
    <citation type="journal article" date="2023" name="IMA Fungus">
        <title>Comparative genomic study of the Penicillium genus elucidates a diverse pangenome and 15 lateral gene transfer events.</title>
        <authorList>
            <person name="Petersen C."/>
            <person name="Sorensen T."/>
            <person name="Nielsen M.R."/>
            <person name="Sondergaard T.E."/>
            <person name="Sorensen J.L."/>
            <person name="Fitzpatrick D.A."/>
            <person name="Frisvad J.C."/>
            <person name="Nielsen K.L."/>
        </authorList>
    </citation>
    <scope>NUCLEOTIDE SEQUENCE</scope>
    <source>
        <strain evidence="11">IBT 30761</strain>
    </source>
</reference>
<feature type="compositionally biased region" description="Acidic residues" evidence="7">
    <location>
        <begin position="517"/>
        <end position="528"/>
    </location>
</feature>
<evidence type="ECO:0000259" key="8">
    <source>
        <dbReference type="Pfam" id="PF05285"/>
    </source>
</evidence>
<accession>A0A9W9FGX8</accession>
<organism evidence="11 12">
    <name type="scientific">Penicillium argentinense</name>
    <dbReference type="NCBI Taxonomy" id="1131581"/>
    <lineage>
        <taxon>Eukaryota</taxon>
        <taxon>Fungi</taxon>
        <taxon>Dikarya</taxon>
        <taxon>Ascomycota</taxon>
        <taxon>Pezizomycotina</taxon>
        <taxon>Eurotiomycetes</taxon>
        <taxon>Eurotiomycetidae</taxon>
        <taxon>Eurotiales</taxon>
        <taxon>Aspergillaceae</taxon>
        <taxon>Penicillium</taxon>
    </lineage>
</organism>
<dbReference type="Pfam" id="PF21638">
    <property type="entry name" value="SDA1_C"/>
    <property type="match status" value="1"/>
</dbReference>
<reference evidence="11" key="1">
    <citation type="submission" date="2022-11" db="EMBL/GenBank/DDBJ databases">
        <authorList>
            <person name="Petersen C."/>
        </authorList>
    </citation>
    <scope>NUCLEOTIDE SEQUENCE</scope>
    <source>
        <strain evidence="11">IBT 30761</strain>
    </source>
</reference>
<evidence type="ECO:0000256" key="6">
    <source>
        <dbReference type="RuleBase" id="RU365057"/>
    </source>
</evidence>
<evidence type="ECO:0000256" key="4">
    <source>
        <dbReference type="ARBA" id="ARBA00022927"/>
    </source>
</evidence>
<feature type="domain" description="SDA1 middle" evidence="8">
    <location>
        <begin position="547"/>
        <end position="673"/>
    </location>
</feature>
<keyword evidence="12" id="KW-1185">Reference proteome</keyword>
<feature type="region of interest" description="Disordered" evidence="7">
    <location>
        <begin position="504"/>
        <end position="593"/>
    </location>
</feature>
<feature type="compositionally biased region" description="Acidic residues" evidence="7">
    <location>
        <begin position="554"/>
        <end position="563"/>
    </location>
</feature>
<dbReference type="AlphaFoldDB" id="A0A9W9FGX8"/>
<comment type="subcellular location">
    <subcellularLocation>
        <location evidence="6">Nucleus</location>
        <location evidence="6">Nucleolus</location>
    </subcellularLocation>
</comment>
<dbReference type="Pfam" id="PF05285">
    <property type="entry name" value="SDA1_dom"/>
    <property type="match status" value="1"/>
</dbReference>
<dbReference type="EMBL" id="JAPQKI010000005">
    <property type="protein sequence ID" value="KAJ5099934.1"/>
    <property type="molecule type" value="Genomic_DNA"/>
</dbReference>
<dbReference type="GO" id="GO:0042273">
    <property type="term" value="P:ribosomal large subunit biogenesis"/>
    <property type="evidence" value="ECO:0007669"/>
    <property type="project" value="UniProtKB-UniRule"/>
</dbReference>
<dbReference type="Proteomes" id="UP001149074">
    <property type="component" value="Unassembled WGS sequence"/>
</dbReference>
<feature type="compositionally biased region" description="Basic and acidic residues" evidence="7">
    <location>
        <begin position="574"/>
        <end position="593"/>
    </location>
</feature>
<evidence type="ECO:0000313" key="12">
    <source>
        <dbReference type="Proteomes" id="UP001149074"/>
    </source>
</evidence>
<evidence type="ECO:0000256" key="7">
    <source>
        <dbReference type="SAM" id="MobiDB-lite"/>
    </source>
</evidence>
<feature type="compositionally biased region" description="Acidic residues" evidence="7">
    <location>
        <begin position="535"/>
        <end position="545"/>
    </location>
</feature>
<keyword evidence="4 6" id="KW-0653">Protein transport</keyword>
<feature type="compositionally biased region" description="Basic and acidic residues" evidence="7">
    <location>
        <begin position="661"/>
        <end position="702"/>
    </location>
</feature>
<dbReference type="InterPro" id="IPR007949">
    <property type="entry name" value="SDA1_MD"/>
</dbReference>
<dbReference type="InterPro" id="IPR012977">
    <property type="entry name" value="SDA1_N"/>
</dbReference>
<keyword evidence="5 6" id="KW-0539">Nucleus</keyword>
<dbReference type="PANTHER" id="PTHR12730:SF0">
    <property type="entry name" value="PROTEIN SDA1 HOMOLOG"/>
    <property type="match status" value="1"/>
</dbReference>
<feature type="domain" description="SDA1 N-terminal" evidence="9">
    <location>
        <begin position="69"/>
        <end position="437"/>
    </location>
</feature>
<dbReference type="InterPro" id="IPR027312">
    <property type="entry name" value="Sda1"/>
</dbReference>
<feature type="region of interest" description="Disordered" evidence="7">
    <location>
        <begin position="621"/>
        <end position="751"/>
    </location>
</feature>
<keyword evidence="3 6" id="KW-0690">Ribosome biogenesis</keyword>
<evidence type="ECO:0000256" key="3">
    <source>
        <dbReference type="ARBA" id="ARBA00022517"/>
    </source>
</evidence>
<keyword evidence="2 6" id="KW-0813">Transport</keyword>
<sequence>MVKRKLGALEKVEADLPNLQHKIRRDPKSYIEDFRAQHYQYESHREIFMAAPTAATDTGIISLRELIDFISHVADCYPDILKDFPQQLIDMLMQHHLVLEPELREKLVGSLVLLKKKDLLDSATLLHTLFPILITTPSKTLRALLFQKILSELRNANSKTTNHKLNRTMQTVLFNLVTSDRTSSKALWAIKLTRELWKRQIWTDAKAVEVMKEASLSENEKVIVGGVRFFLGGDKEREEAEDDSSDDEAIDVGRIKHQLGINKKTKKKARVAEKAMAMHKKKERKKNAPHPLNFSALHLLHDPQGFADSLFSRHLQSTKAKLNLENKLLVLQLVSRLVGLHKLHIMSLYSYFQKFLTPRQPSVTSFLASLAQASHDLVPPDVLEPLVQKIANEFVSEASAGEVATAGLNAIREICVRQPLAMNETLLQDLVMYKKSKDKGVMMASKGLLSLYRDVGASMLKKRDRGKEASMSLRAGEKLGKRFGEQEAGGIEGLELLEKWKEEERRKKRRETGLPSDGEDDDEEDEAENWANWNVEDDDDSDDSGDWVNVQSDVEIELSDSEDEGKAPPSKKAKQTEEEAKAEAEENDKADQDAFSKLATTKILTPADLAKLAELRAEAAVDAALPGSKSRRATQNTSRHTDDPLTAEEIEGLAALSAGKATREERIAHAREGKPDRSEHKSKEAKRKERKQEQGKSTTNKEKARRKNFLMTLGKARSKNKRSLVETRAVLKAHHDRQRRGGKRGNVGTSH</sequence>
<evidence type="ECO:0000259" key="9">
    <source>
        <dbReference type="Pfam" id="PF08158"/>
    </source>
</evidence>